<sequence>MRVLAVLTALAVAAAAWFGWSWVSAANDDALEVSRERDAVLAAVSDGLVTLHTIDHRTAERDVGRWLDVTTGKLGDDLERDRQLQLDRAAGTRTVASATLLQAAVTELDLQAGSARLVAVLEVRLGTQGQPAAPQRSRLTVRAERTEQGWKVSDVQAAGR</sequence>
<evidence type="ECO:0000313" key="5">
    <source>
        <dbReference type="Proteomes" id="UP000247892"/>
    </source>
</evidence>
<evidence type="ECO:0008006" key="6">
    <source>
        <dbReference type="Google" id="ProtNLM"/>
    </source>
</evidence>
<keyword evidence="3" id="KW-0732">Signal</keyword>
<protein>
    <recommendedName>
        <fullName evidence="6">Mce-associated membrane protein</fullName>
    </recommendedName>
</protein>
<dbReference type="EMBL" id="MASU01000009">
    <property type="protein sequence ID" value="PXY28717.1"/>
    <property type="molecule type" value="Genomic_DNA"/>
</dbReference>
<dbReference type="OrthoDB" id="3638080at2"/>
<name>A0A318LNW5_9PSEU</name>
<evidence type="ECO:0000313" key="4">
    <source>
        <dbReference type="EMBL" id="PXY28717.1"/>
    </source>
</evidence>
<evidence type="ECO:0000256" key="3">
    <source>
        <dbReference type="SAM" id="SignalP"/>
    </source>
</evidence>
<feature type="signal peptide" evidence="3">
    <location>
        <begin position="1"/>
        <end position="25"/>
    </location>
</feature>
<feature type="chain" id="PRO_5016396681" description="Mce-associated membrane protein" evidence="3">
    <location>
        <begin position="26"/>
        <end position="160"/>
    </location>
</feature>
<dbReference type="Proteomes" id="UP000247892">
    <property type="component" value="Unassembled WGS sequence"/>
</dbReference>
<proteinExistence type="predicted"/>
<evidence type="ECO:0000256" key="1">
    <source>
        <dbReference type="ARBA" id="ARBA00004370"/>
    </source>
</evidence>
<dbReference type="RefSeq" id="WP_110340165.1">
    <property type="nucleotide sequence ID" value="NZ_JBHVKT010000005.1"/>
</dbReference>
<accession>A0A318LNW5</accession>
<comment type="subcellular location">
    <subcellularLocation>
        <location evidence="1">Membrane</location>
    </subcellularLocation>
</comment>
<dbReference type="PANTHER" id="PTHR37042">
    <property type="entry name" value="OUTER MEMBRANE PROTEIN RV1973"/>
    <property type="match status" value="1"/>
</dbReference>
<dbReference type="AlphaFoldDB" id="A0A318LNW5"/>
<dbReference type="GO" id="GO:0016020">
    <property type="term" value="C:membrane"/>
    <property type="evidence" value="ECO:0007669"/>
    <property type="project" value="UniProtKB-SubCell"/>
</dbReference>
<dbReference type="PANTHER" id="PTHR37042:SF4">
    <property type="entry name" value="OUTER MEMBRANE PROTEIN RV1973"/>
    <property type="match status" value="1"/>
</dbReference>
<evidence type="ECO:0000256" key="2">
    <source>
        <dbReference type="ARBA" id="ARBA00023136"/>
    </source>
</evidence>
<reference evidence="4 5" key="1">
    <citation type="submission" date="2016-07" db="EMBL/GenBank/DDBJ databases">
        <title>Draft genome sequence of Prauserella sp. YIM 121212, isolated from alkaline soil.</title>
        <authorList>
            <person name="Ruckert C."/>
            <person name="Albersmeier A."/>
            <person name="Jiang C.-L."/>
            <person name="Jiang Y."/>
            <person name="Kalinowski J."/>
            <person name="Schneider O."/>
            <person name="Winkler A."/>
            <person name="Zotchev S.B."/>
        </authorList>
    </citation>
    <scope>NUCLEOTIDE SEQUENCE [LARGE SCALE GENOMIC DNA]</scope>
    <source>
        <strain evidence="4 5">YIM 121212</strain>
    </source>
</reference>
<organism evidence="4 5">
    <name type="scientific">Prauserella flavalba</name>
    <dbReference type="NCBI Taxonomy" id="1477506"/>
    <lineage>
        <taxon>Bacteria</taxon>
        <taxon>Bacillati</taxon>
        <taxon>Actinomycetota</taxon>
        <taxon>Actinomycetes</taxon>
        <taxon>Pseudonocardiales</taxon>
        <taxon>Pseudonocardiaceae</taxon>
        <taxon>Prauserella</taxon>
    </lineage>
</organism>
<keyword evidence="5" id="KW-1185">Reference proteome</keyword>
<comment type="caution">
    <text evidence="4">The sequence shown here is derived from an EMBL/GenBank/DDBJ whole genome shotgun (WGS) entry which is preliminary data.</text>
</comment>
<gene>
    <name evidence="4" type="ORF">BA062_23015</name>
</gene>
<keyword evidence="2" id="KW-0472">Membrane</keyword>